<evidence type="ECO:0000313" key="2">
    <source>
        <dbReference type="EMBL" id="PLX18764.1"/>
    </source>
</evidence>
<comment type="caution">
    <text evidence="2">The sequence shown here is derived from an EMBL/GenBank/DDBJ whole genome shotgun (WGS) entry which is preliminary data.</text>
</comment>
<feature type="domain" description="6-hydroxymethylpterin diphosphokinase MptE-like" evidence="1">
    <location>
        <begin position="209"/>
        <end position="377"/>
    </location>
</feature>
<dbReference type="PANTHER" id="PTHR41786:SF1">
    <property type="entry name" value="6-HYDROXYMETHYLPTERIN DIPHOSPHOKINASE MPTE-LIKE DOMAIN-CONTAINING PROTEIN"/>
    <property type="match status" value="1"/>
</dbReference>
<dbReference type="PANTHER" id="PTHR41786">
    <property type="entry name" value="MOTILITY ACCESSORY FACTOR MAF"/>
    <property type="match status" value="1"/>
</dbReference>
<proteinExistence type="predicted"/>
<feature type="non-terminal residue" evidence="2">
    <location>
        <position position="477"/>
    </location>
</feature>
<accession>A0A2N5ZJG2</accession>
<dbReference type="EMBL" id="PKTG01000052">
    <property type="protein sequence ID" value="PLX18764.1"/>
    <property type="molecule type" value="Genomic_DNA"/>
</dbReference>
<dbReference type="Pfam" id="PF01973">
    <property type="entry name" value="MptE-like"/>
    <property type="match status" value="1"/>
</dbReference>
<evidence type="ECO:0000313" key="3">
    <source>
        <dbReference type="Proteomes" id="UP000234857"/>
    </source>
</evidence>
<organism evidence="2 3">
    <name type="scientific">Muiribacterium halophilum</name>
    <dbReference type="NCBI Taxonomy" id="2053465"/>
    <lineage>
        <taxon>Bacteria</taxon>
        <taxon>Candidatus Muiribacteriota</taxon>
        <taxon>Candidatus Muiribacteriia</taxon>
        <taxon>Candidatus Muiribacteriales</taxon>
        <taxon>Candidatus Muiribacteriaceae</taxon>
        <taxon>Candidatus Muiribacterium</taxon>
    </lineage>
</organism>
<name>A0A2N5ZJG2_MUIH1</name>
<dbReference type="Proteomes" id="UP000234857">
    <property type="component" value="Unassembled WGS sequence"/>
</dbReference>
<gene>
    <name evidence="2" type="ORF">C0601_03830</name>
</gene>
<dbReference type="AlphaFoldDB" id="A0A2N5ZJG2"/>
<protein>
    <recommendedName>
        <fullName evidence="1">6-hydroxymethylpterin diphosphokinase MptE-like domain-containing protein</fullName>
    </recommendedName>
</protein>
<dbReference type="InterPro" id="IPR002826">
    <property type="entry name" value="MptE-like"/>
</dbReference>
<reference evidence="2 3" key="1">
    <citation type="submission" date="2017-11" db="EMBL/GenBank/DDBJ databases">
        <title>Genome-resolved metagenomics identifies genetic mobility, metabolic interactions, and unexpected diversity in perchlorate-reducing communities.</title>
        <authorList>
            <person name="Barnum T.P."/>
            <person name="Figueroa I.A."/>
            <person name="Carlstrom C.I."/>
            <person name="Lucas L.N."/>
            <person name="Engelbrektson A.L."/>
            <person name="Coates J.D."/>
        </authorList>
    </citation>
    <scope>NUCLEOTIDE SEQUENCE [LARGE SCALE GENOMIC DNA]</scope>
    <source>
        <strain evidence="2">BM706</strain>
    </source>
</reference>
<evidence type="ECO:0000259" key="1">
    <source>
        <dbReference type="Pfam" id="PF01973"/>
    </source>
</evidence>
<sequence>MIKQKNLTAFRNFDPDSFIIMNAELVKDNTKCELLEARSGDYSLKVIQDDKELLINSMRDPKQEAKRFVQKIEKQSGNFIVIYGLGLGYHVLEAFDQIIMKKENAKLIVIEPSSKIFLKAIEINDFSKLFENKNVQFSIGRNTDLIRDKIGLLFKMYENDSIKVFEFNVYRRLFPKFIDEVDKTLKNVLSVGVSNYTTVINYIDEWHGNILENLEHIIKSPGVADYQSSFKDKPAVIVSAGPSLDKNGHLLKKLKGKALIIAVDTAVKPLLSIGVEPDIVVCVDSQYANYRHLEGVKLDNAFALLSPIVYPEVPKMFDGRSIFFNFFFQLSFWIEEHMKANGILVTGGSVATVAFDFARKIGADPIVMVGQDFAFSYNYNHAVETYWDKNFFENLSKAGILQNEHRQQIVESGKTIIEADDIYGRKVKTYRVLDDYCKWMEYECGQTTGTMINATEGGILKQNVKNMTLDDAINDHM</sequence>